<sequence>MTFTHNYVTAAPEIFLAIASMVLLMIGVFRGDGSTRLLSYLAVLAFAVTLAIVWQAESASAVSFAGMYISDRFTSFAKVLVLIASGAGLIMSQGYIKEEGMNRFEYPVLFVLATLGMLMMISANDLIALYMGVELQSLALYVIAAFNRDSLRSTEAGLKYFVLGALSSGMLLYGCSLIYGFTGSTGFSEIAVALKGVENGSVGLIVGIVFLCAGLAFKVSAVPFHMWTPDVYEGAPTPVTAFFAVAPKVAALALFMRALIVPFIAVSADWQQIVVFISILSMLLGAFAAIWQDNIKRLMAYSSIGHVGFALIGLAAGSV</sequence>
<dbReference type="InterPro" id="IPR010096">
    <property type="entry name" value="NADH-Q_OxRdtase_suN/2"/>
</dbReference>
<protein>
    <recommendedName>
        <fullName evidence="6">NADH:quinone oxidoreductase/Mrp antiporter transmembrane domain-containing protein</fullName>
    </recommendedName>
</protein>
<feature type="transmembrane region" description="Helical" evidence="5">
    <location>
        <begin position="38"/>
        <end position="56"/>
    </location>
</feature>
<evidence type="ECO:0000256" key="5">
    <source>
        <dbReference type="SAM" id="Phobius"/>
    </source>
</evidence>
<name>A0A381XTW7_9ZZZZ</name>
<organism evidence="7">
    <name type="scientific">marine metagenome</name>
    <dbReference type="NCBI Taxonomy" id="408172"/>
    <lineage>
        <taxon>unclassified sequences</taxon>
        <taxon>metagenomes</taxon>
        <taxon>ecological metagenomes</taxon>
    </lineage>
</organism>
<keyword evidence="2 5" id="KW-0812">Transmembrane</keyword>
<dbReference type="AlphaFoldDB" id="A0A381XTW7"/>
<dbReference type="Pfam" id="PF00361">
    <property type="entry name" value="Proton_antipo_M"/>
    <property type="match status" value="1"/>
</dbReference>
<keyword evidence="4 5" id="KW-0472">Membrane</keyword>
<evidence type="ECO:0000259" key="6">
    <source>
        <dbReference type="Pfam" id="PF00361"/>
    </source>
</evidence>
<feature type="transmembrane region" description="Helical" evidence="5">
    <location>
        <begin position="239"/>
        <end position="264"/>
    </location>
</feature>
<dbReference type="PANTHER" id="PTHR22773">
    <property type="entry name" value="NADH DEHYDROGENASE"/>
    <property type="match status" value="1"/>
</dbReference>
<evidence type="ECO:0000313" key="7">
    <source>
        <dbReference type="EMBL" id="SVA68209.1"/>
    </source>
</evidence>
<feature type="transmembrane region" description="Helical" evidence="5">
    <location>
        <begin position="104"/>
        <end position="121"/>
    </location>
</feature>
<feature type="transmembrane region" description="Helical" evidence="5">
    <location>
        <begin position="158"/>
        <end position="182"/>
    </location>
</feature>
<dbReference type="InterPro" id="IPR001750">
    <property type="entry name" value="ND/Mrp_TM"/>
</dbReference>
<keyword evidence="3 5" id="KW-1133">Transmembrane helix</keyword>
<feature type="transmembrane region" description="Helical" evidence="5">
    <location>
        <begin position="202"/>
        <end position="227"/>
    </location>
</feature>
<dbReference type="NCBIfam" id="TIGR01770">
    <property type="entry name" value="NDH_I_N"/>
    <property type="match status" value="1"/>
</dbReference>
<comment type="subcellular location">
    <subcellularLocation>
        <location evidence="1">Membrane</location>
        <topology evidence="1">Multi-pass membrane protein</topology>
    </subcellularLocation>
</comment>
<proteinExistence type="predicted"/>
<feature type="non-terminal residue" evidence="7">
    <location>
        <position position="319"/>
    </location>
</feature>
<feature type="transmembrane region" description="Helical" evidence="5">
    <location>
        <begin position="270"/>
        <end position="291"/>
    </location>
</feature>
<evidence type="ECO:0000256" key="2">
    <source>
        <dbReference type="ARBA" id="ARBA00022692"/>
    </source>
</evidence>
<dbReference type="EMBL" id="UINC01016372">
    <property type="protein sequence ID" value="SVA68209.1"/>
    <property type="molecule type" value="Genomic_DNA"/>
</dbReference>
<feature type="transmembrane region" description="Helical" evidence="5">
    <location>
        <begin position="6"/>
        <end position="26"/>
    </location>
</feature>
<reference evidence="7" key="1">
    <citation type="submission" date="2018-05" db="EMBL/GenBank/DDBJ databases">
        <authorList>
            <person name="Lanie J.A."/>
            <person name="Ng W.-L."/>
            <person name="Kazmierczak K.M."/>
            <person name="Andrzejewski T.M."/>
            <person name="Davidsen T.M."/>
            <person name="Wayne K.J."/>
            <person name="Tettelin H."/>
            <person name="Glass J.I."/>
            <person name="Rusch D."/>
            <person name="Podicherti R."/>
            <person name="Tsui H.-C.T."/>
            <person name="Winkler M.E."/>
        </authorList>
    </citation>
    <scope>NUCLEOTIDE SEQUENCE</scope>
</reference>
<gene>
    <name evidence="7" type="ORF">METZ01_LOCUS121063</name>
</gene>
<dbReference type="GO" id="GO:0016020">
    <property type="term" value="C:membrane"/>
    <property type="evidence" value="ECO:0007669"/>
    <property type="project" value="UniProtKB-SubCell"/>
</dbReference>
<evidence type="ECO:0000256" key="4">
    <source>
        <dbReference type="ARBA" id="ARBA00023136"/>
    </source>
</evidence>
<evidence type="ECO:0000256" key="1">
    <source>
        <dbReference type="ARBA" id="ARBA00004141"/>
    </source>
</evidence>
<evidence type="ECO:0000256" key="3">
    <source>
        <dbReference type="ARBA" id="ARBA00022989"/>
    </source>
</evidence>
<feature type="transmembrane region" description="Helical" evidence="5">
    <location>
        <begin position="76"/>
        <end position="92"/>
    </location>
</feature>
<dbReference type="GO" id="GO:0042773">
    <property type="term" value="P:ATP synthesis coupled electron transport"/>
    <property type="evidence" value="ECO:0007669"/>
    <property type="project" value="InterPro"/>
</dbReference>
<feature type="domain" description="NADH:quinone oxidoreductase/Mrp antiporter transmembrane" evidence="6">
    <location>
        <begin position="123"/>
        <end position="316"/>
    </location>
</feature>
<dbReference type="GO" id="GO:0008137">
    <property type="term" value="F:NADH dehydrogenase (ubiquinone) activity"/>
    <property type="evidence" value="ECO:0007669"/>
    <property type="project" value="InterPro"/>
</dbReference>
<accession>A0A381XTW7</accession>
<dbReference type="PRINTS" id="PR01434">
    <property type="entry name" value="NADHDHGNASE5"/>
</dbReference>